<dbReference type="OrthoDB" id="8065135at2759"/>
<dbReference type="PANTHER" id="PTHR37162">
    <property type="entry name" value="HAT FAMILY DIMERISATION DOMAINCONTAINING PROTEIN-RELATED"/>
    <property type="match status" value="1"/>
</dbReference>
<keyword evidence="3" id="KW-1185">Reference proteome</keyword>
<evidence type="ECO:0008006" key="4">
    <source>
        <dbReference type="Google" id="ProtNLM"/>
    </source>
</evidence>
<dbReference type="EMBL" id="BGZK01001096">
    <property type="protein sequence ID" value="GBP71069.1"/>
    <property type="molecule type" value="Genomic_DNA"/>
</dbReference>
<protein>
    <recommendedName>
        <fullName evidence="4">DUF4371 domain-containing protein</fullName>
    </recommendedName>
</protein>
<dbReference type="PANTHER" id="PTHR37162:SF10">
    <property type="entry name" value="DUF4371 DOMAIN-CONTAINING PROTEIN"/>
    <property type="match status" value="1"/>
</dbReference>
<gene>
    <name evidence="2" type="ORF">EVAR_49407_1</name>
</gene>
<sequence>MKIDNSKSKQDSGRTHRLEFNDRGAETIKTFERLMETLEDLYDGGHEKHLCRSQAKYWGKYGNQFSIRLLNARSQSQINTSSDVRCEKCRTEFSVSHSGAGDIEQHLKSEKHKNADRAAASSSSMLNFSKNSNTPSSKDLDIAAAEGVWAYHTIQENHSFRSNDCASKLIQSCFDPKFACARTKTEAIVVNVLARTAIDNLKDDLNKSNCITILNDASNHGNKKIYPFVVRFFQPYEGVQVKILDLQEQPGETSDIIVDYLQQVLTDNNLTKKVVAFCGDNTNVNFGGVARRGTNNVLAKLQSSLKKPLIVEALKEFCAEAEIEHHQMLGYSKTRWLALMPALERVLKCTSR</sequence>
<dbReference type="AlphaFoldDB" id="A0A4C1Y903"/>
<comment type="caution">
    <text evidence="2">The sequence shown here is derived from an EMBL/GenBank/DDBJ whole genome shotgun (WGS) entry which is preliminary data.</text>
</comment>
<evidence type="ECO:0000313" key="2">
    <source>
        <dbReference type="EMBL" id="GBP71069.1"/>
    </source>
</evidence>
<accession>A0A4C1Y903</accession>
<proteinExistence type="predicted"/>
<organism evidence="2 3">
    <name type="scientific">Eumeta variegata</name>
    <name type="common">Bagworm moth</name>
    <name type="synonym">Eumeta japonica</name>
    <dbReference type="NCBI Taxonomy" id="151549"/>
    <lineage>
        <taxon>Eukaryota</taxon>
        <taxon>Metazoa</taxon>
        <taxon>Ecdysozoa</taxon>
        <taxon>Arthropoda</taxon>
        <taxon>Hexapoda</taxon>
        <taxon>Insecta</taxon>
        <taxon>Pterygota</taxon>
        <taxon>Neoptera</taxon>
        <taxon>Endopterygota</taxon>
        <taxon>Lepidoptera</taxon>
        <taxon>Glossata</taxon>
        <taxon>Ditrysia</taxon>
        <taxon>Tineoidea</taxon>
        <taxon>Psychidae</taxon>
        <taxon>Oiketicinae</taxon>
        <taxon>Eumeta</taxon>
    </lineage>
</organism>
<name>A0A4C1Y903_EUMVA</name>
<feature type="region of interest" description="Disordered" evidence="1">
    <location>
        <begin position="111"/>
        <end position="135"/>
    </location>
</feature>
<dbReference type="Proteomes" id="UP000299102">
    <property type="component" value="Unassembled WGS sequence"/>
</dbReference>
<evidence type="ECO:0000256" key="1">
    <source>
        <dbReference type="SAM" id="MobiDB-lite"/>
    </source>
</evidence>
<reference evidence="2 3" key="1">
    <citation type="journal article" date="2019" name="Commun. Biol.">
        <title>The bagworm genome reveals a unique fibroin gene that provides high tensile strength.</title>
        <authorList>
            <person name="Kono N."/>
            <person name="Nakamura H."/>
            <person name="Ohtoshi R."/>
            <person name="Tomita M."/>
            <person name="Numata K."/>
            <person name="Arakawa K."/>
        </authorList>
    </citation>
    <scope>NUCLEOTIDE SEQUENCE [LARGE SCALE GENOMIC DNA]</scope>
</reference>
<evidence type="ECO:0000313" key="3">
    <source>
        <dbReference type="Proteomes" id="UP000299102"/>
    </source>
</evidence>
<feature type="compositionally biased region" description="Low complexity" evidence="1">
    <location>
        <begin position="118"/>
        <end position="133"/>
    </location>
</feature>